<protein>
    <recommendedName>
        <fullName evidence="2">mannose-1-phosphate guanylyltransferase</fullName>
        <ecNumber evidence="2">2.7.7.13</ecNumber>
    </recommendedName>
</protein>
<dbReference type="AlphaFoldDB" id="A0A4U9RPV7"/>
<dbReference type="EMBL" id="LR590481">
    <property type="protein sequence ID" value="VTQ94354.1"/>
    <property type="molecule type" value="Genomic_DNA"/>
</dbReference>
<dbReference type="Proteomes" id="UP000308489">
    <property type="component" value="Chromosome 1"/>
</dbReference>
<dbReference type="PANTHER" id="PTHR46390:SF1">
    <property type="entry name" value="MANNOSE-1-PHOSPHATE GUANYLYLTRANSFERASE"/>
    <property type="match status" value="1"/>
</dbReference>
<keyword evidence="6" id="KW-0342">GTP-binding</keyword>
<dbReference type="SUPFAM" id="SSF159283">
    <property type="entry name" value="Guanosine diphospho-D-mannose pyrophosphorylase/mannose-6-phosphate isomerase linker domain"/>
    <property type="match status" value="1"/>
</dbReference>
<dbReference type="GO" id="GO:0009298">
    <property type="term" value="P:GDP-mannose biosynthetic process"/>
    <property type="evidence" value="ECO:0007669"/>
    <property type="project" value="TreeGrafter"/>
</dbReference>
<dbReference type="InterPro" id="IPR051161">
    <property type="entry name" value="Mannose-6P_isomerase_type2"/>
</dbReference>
<dbReference type="CDD" id="cd02509">
    <property type="entry name" value="GDP-M1P_Guanylyltransferase"/>
    <property type="match status" value="1"/>
</dbReference>
<organism evidence="10 11">
    <name type="scientific">Hathewaya histolytica</name>
    <name type="common">Clostridium histolyticum</name>
    <dbReference type="NCBI Taxonomy" id="1498"/>
    <lineage>
        <taxon>Bacteria</taxon>
        <taxon>Bacillati</taxon>
        <taxon>Bacillota</taxon>
        <taxon>Clostridia</taxon>
        <taxon>Eubacteriales</taxon>
        <taxon>Clostridiaceae</taxon>
        <taxon>Hathewaya</taxon>
    </lineage>
</organism>
<name>A0A4U9RPV7_HATHI</name>
<keyword evidence="4 10" id="KW-0548">Nucleotidyltransferase</keyword>
<proteinExistence type="inferred from homology"/>
<evidence type="ECO:0000259" key="8">
    <source>
        <dbReference type="Pfam" id="PF00483"/>
    </source>
</evidence>
<dbReference type="EC" id="2.7.7.13" evidence="2"/>
<dbReference type="KEGG" id="hhw:NCTC503_02308"/>
<dbReference type="InterPro" id="IPR005835">
    <property type="entry name" value="NTP_transferase_dom"/>
</dbReference>
<keyword evidence="5" id="KW-0547">Nucleotide-binding</keyword>
<evidence type="ECO:0000259" key="9">
    <source>
        <dbReference type="Pfam" id="PF22640"/>
    </source>
</evidence>
<dbReference type="PANTHER" id="PTHR46390">
    <property type="entry name" value="MANNOSE-1-PHOSPHATE GUANYLYLTRANSFERASE"/>
    <property type="match status" value="1"/>
</dbReference>
<evidence type="ECO:0000256" key="5">
    <source>
        <dbReference type="ARBA" id="ARBA00022741"/>
    </source>
</evidence>
<evidence type="ECO:0000256" key="2">
    <source>
        <dbReference type="ARBA" id="ARBA00012387"/>
    </source>
</evidence>
<evidence type="ECO:0000256" key="4">
    <source>
        <dbReference type="ARBA" id="ARBA00022695"/>
    </source>
</evidence>
<evidence type="ECO:0000256" key="1">
    <source>
        <dbReference type="ARBA" id="ARBA00006115"/>
    </source>
</evidence>
<feature type="domain" description="Nucleotidyl transferase" evidence="8">
    <location>
        <begin position="4"/>
        <end position="279"/>
    </location>
</feature>
<dbReference type="SUPFAM" id="SSF53448">
    <property type="entry name" value="Nucleotide-diphospho-sugar transferases"/>
    <property type="match status" value="1"/>
</dbReference>
<dbReference type="Gene3D" id="3.90.550.10">
    <property type="entry name" value="Spore Coat Polysaccharide Biosynthesis Protein SpsA, Chain A"/>
    <property type="match status" value="1"/>
</dbReference>
<comment type="catalytic activity">
    <reaction evidence="7">
        <text>alpha-D-mannose 1-phosphate + GTP + H(+) = GDP-alpha-D-mannose + diphosphate</text>
        <dbReference type="Rhea" id="RHEA:15229"/>
        <dbReference type="ChEBI" id="CHEBI:15378"/>
        <dbReference type="ChEBI" id="CHEBI:33019"/>
        <dbReference type="ChEBI" id="CHEBI:37565"/>
        <dbReference type="ChEBI" id="CHEBI:57527"/>
        <dbReference type="ChEBI" id="CHEBI:58409"/>
        <dbReference type="EC" id="2.7.7.13"/>
    </reaction>
</comment>
<dbReference type="OrthoDB" id="9806359at2"/>
<dbReference type="InterPro" id="IPR054566">
    <property type="entry name" value="ManC/GMP-like_b-helix"/>
</dbReference>
<comment type="similarity">
    <text evidence="1">Belongs to the mannose-6-phosphate isomerase type 2 family.</text>
</comment>
<evidence type="ECO:0000256" key="3">
    <source>
        <dbReference type="ARBA" id="ARBA00022679"/>
    </source>
</evidence>
<sequence length="355" mass="41015">MLYALILAGGKGTRLYPLSRNDNPKQFLNIIDDKSFLRTTVDRILPIVPKENIYVVTNKNYYEQICNEIPEINKENIILEPNNKETATCIGFSAIKLLKKDNDATMIVLPSDHYIANEKIFIETIEEAVTIAKRKRGLVTLGITPDRPDTGYGYIEMGDMVNSKVNSYKVSRFLEKPNSEVAKDLILKETYLWNSGMFIWRADIFLREMEKYLPEMYERLMTIYKSLGTSEEENVINEQYNLIKGISVDFGIMQKTRKAYVIKSNFIWDDIGSYTALSRFIENFRGNNVKGNVFMEECEDCSVFSKDKLIIGFGINNLVIVDTDDVILVMDKTKDQDVKHLVNILKDKEEYDKYI</sequence>
<dbReference type="GO" id="GO:0005525">
    <property type="term" value="F:GTP binding"/>
    <property type="evidence" value="ECO:0007669"/>
    <property type="project" value="UniProtKB-KW"/>
</dbReference>
<accession>A0A4U9RPV7</accession>
<dbReference type="InterPro" id="IPR049577">
    <property type="entry name" value="GMPP_N"/>
</dbReference>
<dbReference type="Pfam" id="PF22640">
    <property type="entry name" value="ManC_GMP_beta-helix"/>
    <property type="match status" value="1"/>
</dbReference>
<evidence type="ECO:0000313" key="10">
    <source>
        <dbReference type="EMBL" id="VTQ94354.1"/>
    </source>
</evidence>
<gene>
    <name evidence="10" type="primary">rfbM</name>
    <name evidence="10" type="ORF">NCTC503_02308</name>
</gene>
<keyword evidence="11" id="KW-1185">Reference proteome</keyword>
<evidence type="ECO:0000313" key="11">
    <source>
        <dbReference type="Proteomes" id="UP000308489"/>
    </source>
</evidence>
<evidence type="ECO:0000256" key="6">
    <source>
        <dbReference type="ARBA" id="ARBA00023134"/>
    </source>
</evidence>
<evidence type="ECO:0000256" key="7">
    <source>
        <dbReference type="ARBA" id="ARBA00047343"/>
    </source>
</evidence>
<dbReference type="RefSeq" id="WP_138210847.1">
    <property type="nucleotide sequence ID" value="NZ_CBCRUQ010000002.1"/>
</dbReference>
<dbReference type="InterPro" id="IPR029044">
    <property type="entry name" value="Nucleotide-diphossugar_trans"/>
</dbReference>
<dbReference type="GO" id="GO:0004475">
    <property type="term" value="F:mannose-1-phosphate guanylyltransferase (GTP) activity"/>
    <property type="evidence" value="ECO:0007669"/>
    <property type="project" value="UniProtKB-EC"/>
</dbReference>
<dbReference type="Pfam" id="PF00483">
    <property type="entry name" value="NTP_transferase"/>
    <property type="match status" value="1"/>
</dbReference>
<keyword evidence="3 10" id="KW-0808">Transferase</keyword>
<feature type="domain" description="MannoseP isomerase/GMP-like beta-helix" evidence="9">
    <location>
        <begin position="297"/>
        <end position="343"/>
    </location>
</feature>
<reference evidence="10 11" key="1">
    <citation type="submission" date="2019-05" db="EMBL/GenBank/DDBJ databases">
        <authorList>
            <consortium name="Pathogen Informatics"/>
        </authorList>
    </citation>
    <scope>NUCLEOTIDE SEQUENCE [LARGE SCALE GENOMIC DNA]</scope>
    <source>
        <strain evidence="10 11">NCTC503</strain>
    </source>
</reference>
<dbReference type="FunFam" id="3.90.550.10:FF:000046">
    <property type="entry name" value="Mannose-1-phosphate guanylyltransferase (GDP)"/>
    <property type="match status" value="1"/>
</dbReference>